<reference evidence="1" key="2">
    <citation type="journal article" date="2015" name="Data Brief">
        <title>Shoot transcriptome of the giant reed, Arundo donax.</title>
        <authorList>
            <person name="Barrero R.A."/>
            <person name="Guerrero F.D."/>
            <person name="Moolhuijzen P."/>
            <person name="Goolsby J.A."/>
            <person name="Tidwell J."/>
            <person name="Bellgard S.E."/>
            <person name="Bellgard M.I."/>
        </authorList>
    </citation>
    <scope>NUCLEOTIDE SEQUENCE</scope>
    <source>
        <tissue evidence="1">Shoot tissue taken approximately 20 cm above the soil surface</tissue>
    </source>
</reference>
<sequence>MMPLKTILLHHLRIMILEITTISVLRRRRSKLVQIRATTRLELKFMKRVRLRQPKSLRQPD</sequence>
<dbReference type="EMBL" id="GBRH01270731">
    <property type="protein sequence ID" value="JAD27164.1"/>
    <property type="molecule type" value="Transcribed_RNA"/>
</dbReference>
<protein>
    <submittedName>
        <fullName evidence="1">Uncharacterized protein</fullName>
    </submittedName>
</protein>
<dbReference type="AlphaFoldDB" id="A0A0A8YLR8"/>
<proteinExistence type="predicted"/>
<reference evidence="1" key="1">
    <citation type="submission" date="2014-09" db="EMBL/GenBank/DDBJ databases">
        <authorList>
            <person name="Magalhaes I.L.F."/>
            <person name="Oliveira U."/>
            <person name="Santos F.R."/>
            <person name="Vidigal T.H.D.A."/>
            <person name="Brescovit A.D."/>
            <person name="Santos A.J."/>
        </authorList>
    </citation>
    <scope>NUCLEOTIDE SEQUENCE</scope>
    <source>
        <tissue evidence="1">Shoot tissue taken approximately 20 cm above the soil surface</tissue>
    </source>
</reference>
<name>A0A0A8YLR8_ARUDO</name>
<accession>A0A0A8YLR8</accession>
<organism evidence="1">
    <name type="scientific">Arundo donax</name>
    <name type="common">Giant reed</name>
    <name type="synonym">Donax arundinaceus</name>
    <dbReference type="NCBI Taxonomy" id="35708"/>
    <lineage>
        <taxon>Eukaryota</taxon>
        <taxon>Viridiplantae</taxon>
        <taxon>Streptophyta</taxon>
        <taxon>Embryophyta</taxon>
        <taxon>Tracheophyta</taxon>
        <taxon>Spermatophyta</taxon>
        <taxon>Magnoliopsida</taxon>
        <taxon>Liliopsida</taxon>
        <taxon>Poales</taxon>
        <taxon>Poaceae</taxon>
        <taxon>PACMAD clade</taxon>
        <taxon>Arundinoideae</taxon>
        <taxon>Arundineae</taxon>
        <taxon>Arundo</taxon>
    </lineage>
</organism>
<evidence type="ECO:0000313" key="1">
    <source>
        <dbReference type="EMBL" id="JAD27164.1"/>
    </source>
</evidence>